<dbReference type="AlphaFoldDB" id="A0A382CBG4"/>
<gene>
    <name evidence="1" type="ORF">METZ01_LOCUS176098</name>
</gene>
<name>A0A382CBG4_9ZZZZ</name>
<evidence type="ECO:0000313" key="1">
    <source>
        <dbReference type="EMBL" id="SVB23244.1"/>
    </source>
</evidence>
<dbReference type="EMBL" id="UINC01033641">
    <property type="protein sequence ID" value="SVB23244.1"/>
    <property type="molecule type" value="Genomic_DNA"/>
</dbReference>
<reference evidence="1" key="1">
    <citation type="submission" date="2018-05" db="EMBL/GenBank/DDBJ databases">
        <authorList>
            <person name="Lanie J.A."/>
            <person name="Ng W.-L."/>
            <person name="Kazmierczak K.M."/>
            <person name="Andrzejewski T.M."/>
            <person name="Davidsen T.M."/>
            <person name="Wayne K.J."/>
            <person name="Tettelin H."/>
            <person name="Glass J.I."/>
            <person name="Rusch D."/>
            <person name="Podicherti R."/>
            <person name="Tsui H.-C.T."/>
            <person name="Winkler M.E."/>
        </authorList>
    </citation>
    <scope>NUCLEOTIDE SEQUENCE</scope>
</reference>
<proteinExistence type="predicted"/>
<sequence>MGNWVFLLLLYILFGWMKKKQQVKARKEIEDQEDWDKDTTPVSGFGVLDEFLKGQGLIDEDQRSGESVPQDENAYLDSRPDLPIDEAIEADSNDDLDRLDQLETISEKIESFEDNILKTKSFLAPGSKHKYSKHGAINAVRLLSNASTLKDAIIIKEILDKPRSLRHRIR</sequence>
<accession>A0A382CBG4</accession>
<protein>
    <submittedName>
        <fullName evidence="1">Uncharacterized protein</fullName>
    </submittedName>
</protein>
<organism evidence="1">
    <name type="scientific">marine metagenome</name>
    <dbReference type="NCBI Taxonomy" id="408172"/>
    <lineage>
        <taxon>unclassified sequences</taxon>
        <taxon>metagenomes</taxon>
        <taxon>ecological metagenomes</taxon>
    </lineage>
</organism>